<dbReference type="EMBL" id="JAMTCO010000006">
    <property type="protein sequence ID" value="MCP2270030.1"/>
    <property type="molecule type" value="Genomic_DNA"/>
</dbReference>
<comment type="caution">
    <text evidence="2">The sequence shown here is derived from an EMBL/GenBank/DDBJ whole genome shotgun (WGS) entry which is preliminary data.</text>
</comment>
<evidence type="ECO:0000313" key="3">
    <source>
        <dbReference type="Proteomes" id="UP001205185"/>
    </source>
</evidence>
<dbReference type="Gene3D" id="1.25.40.10">
    <property type="entry name" value="Tetratricopeptide repeat domain"/>
    <property type="match status" value="2"/>
</dbReference>
<evidence type="ECO:0000259" key="1">
    <source>
        <dbReference type="Pfam" id="PF12770"/>
    </source>
</evidence>
<proteinExistence type="predicted"/>
<sequence length="1071" mass="114309">MDILGRHLKQRVDAFFDEEDVAGLDAPDTRRIAEELWERLSAHDPRDTNKDTILARMRLGKFHLVRHSVSGEDRRLVELARAVVCFLPYATSTDLLPTSLRTLLHTDGDVDAQVSFGSQFLMHSKRAPNPELLDAGIALLVPAMATLPADDPDLLNGLSNLCLAYSSRFERDGDAEDLRLSIAAGERAVRLPQLHDIDPVGPRFNLSTAYWNRYLDQGERADVLRTIDLLEEIAGLFGPGPERAGWLTEVSRAYLGLHRVDSDPTALTRAIATGEQAVAGRPGTPKGMASALFALAAALHGRYQRDSATDDLKRAVELGERCLVVLPHDDRSRVGFLVDVVQLHQDGYTAGLFPDGLDRALDLSEQAVALAPTNPRALTALIGALQERHRLVRTPELNGTTRDLDRAIDLGAAALDSGADHPRLRAAVAGAHLARFQYQGVLADLNHSIAEFGALLDSGEGTADSRRNWASFLGNAYQLRFTSTHDLADLGLALDHGEASIAPVSRLDPGLGDRCAKLAIAYQVGHDVGLGEDYLARAIELGELAISVTPEKHPDRGAWLGNLASAYTQNSVVADNARVDLDRAVDLHEQAVAEYPPGRSGRVRVVANLAAAYRDRLVRGGPGVSGERLRELAGEVEGDAIPVDQVWGRHAVGSLALVSGAHELAVAALDAAIALLPTVAPGHAGWADQQLRVSEHTGLVSAAIAAHCAVGDAVGAVRAAGLGRGVLLSTQAGTRHAGLDGLPAGSALVLVNADRYRSDAVIIRADAEPVIVELPGLRHEEVPRWALELGEVTLEELTTFAALRRRTRVLQDVLGWLWDSIAAPVLAAVGVSRIWWMPIGYLSVFPLHAAGHPGQPGVLDAVVSSYAPTLNVLQTRGPAAPRRQLVVTMTRTPGHTDLPGAAKEAAGLHAVHAGTALTDESATADRVLAALHKATWAHFACHATADLLSPANGGLWLHDGLLGLPDIGALRLPEAELAYLSACSTAHNSGRHADEALHLASTFHLAGFRHVIATLWPLNDHLAATAAHTFYDTLGPTPTNAATVLHKTTLALRTAEPDRPDLWATLIHSGP</sequence>
<protein>
    <submittedName>
        <fullName evidence="2">CHAT domain-containing protein</fullName>
    </submittedName>
</protein>
<accession>A0ABT1IBN0</accession>
<feature type="domain" description="CHAT" evidence="1">
    <location>
        <begin position="812"/>
        <end position="1070"/>
    </location>
</feature>
<reference evidence="2 3" key="1">
    <citation type="submission" date="2022-06" db="EMBL/GenBank/DDBJ databases">
        <title>Genomic Encyclopedia of Archaeal and Bacterial Type Strains, Phase II (KMG-II): from individual species to whole genera.</title>
        <authorList>
            <person name="Goeker M."/>
        </authorList>
    </citation>
    <scope>NUCLEOTIDE SEQUENCE [LARGE SCALE GENOMIC DNA]</scope>
    <source>
        <strain evidence="2 3">DSM 44255</strain>
    </source>
</reference>
<evidence type="ECO:0000313" key="2">
    <source>
        <dbReference type="EMBL" id="MCP2270030.1"/>
    </source>
</evidence>
<dbReference type="InterPro" id="IPR024983">
    <property type="entry name" value="CHAT_dom"/>
</dbReference>
<dbReference type="InterPro" id="IPR011990">
    <property type="entry name" value="TPR-like_helical_dom_sf"/>
</dbReference>
<name>A0ABT1IBN0_9PSEU</name>
<keyword evidence="3" id="KW-1185">Reference proteome</keyword>
<dbReference type="Proteomes" id="UP001205185">
    <property type="component" value="Unassembled WGS sequence"/>
</dbReference>
<organism evidence="2 3">
    <name type="scientific">Actinokineospora diospyrosa</name>
    <dbReference type="NCBI Taxonomy" id="103728"/>
    <lineage>
        <taxon>Bacteria</taxon>
        <taxon>Bacillati</taxon>
        <taxon>Actinomycetota</taxon>
        <taxon>Actinomycetes</taxon>
        <taxon>Pseudonocardiales</taxon>
        <taxon>Pseudonocardiaceae</taxon>
        <taxon>Actinokineospora</taxon>
    </lineage>
</organism>
<gene>
    <name evidence="2" type="ORF">LV75_002531</name>
</gene>
<dbReference type="Pfam" id="PF12770">
    <property type="entry name" value="CHAT"/>
    <property type="match status" value="1"/>
</dbReference>